<reference evidence="1" key="1">
    <citation type="submission" date="2022-03" db="EMBL/GenBank/DDBJ databases">
        <title>Identification of a novel bacterium isolated from mangrove sediments.</title>
        <authorList>
            <person name="Pan X."/>
        </authorList>
    </citation>
    <scope>NUCLEOTIDE SEQUENCE</scope>
    <source>
        <strain evidence="1">B2580</strain>
    </source>
</reference>
<dbReference type="EMBL" id="JALHLE010000024">
    <property type="protein sequence ID" value="MCJ2179942.1"/>
    <property type="molecule type" value="Genomic_DNA"/>
</dbReference>
<sequence>MICPALIDFEASCLPEYGRSFPIEVAIARMDGKNHAWLIRPAPAWEFWDWFPEAEALHGISRELLAREGLPPAQVVAEMADFVRDCRVYADADLDQYWLEVLCQAVGAKLPFPVRYLGELMQKRGYTRPQVVAALEEAKRQLPKEHLAREDAKRLALTVKLLFDEPPQGVSS</sequence>
<dbReference type="InterPro" id="IPR012337">
    <property type="entry name" value="RNaseH-like_sf"/>
</dbReference>
<evidence type="ECO:0000313" key="1">
    <source>
        <dbReference type="EMBL" id="MCJ2179942.1"/>
    </source>
</evidence>
<keyword evidence="2" id="KW-1185">Reference proteome</keyword>
<evidence type="ECO:0008006" key="3">
    <source>
        <dbReference type="Google" id="ProtNLM"/>
    </source>
</evidence>
<dbReference type="InterPro" id="IPR036397">
    <property type="entry name" value="RNaseH_sf"/>
</dbReference>
<dbReference type="Proteomes" id="UP001162880">
    <property type="component" value="Unassembled WGS sequence"/>
</dbReference>
<protein>
    <recommendedName>
        <fullName evidence="3">Exonuclease domain-containing protein</fullName>
    </recommendedName>
</protein>
<name>A0ABT0B4H0_9SPHN</name>
<evidence type="ECO:0000313" key="2">
    <source>
        <dbReference type="Proteomes" id="UP001162880"/>
    </source>
</evidence>
<dbReference type="SUPFAM" id="SSF53098">
    <property type="entry name" value="Ribonuclease H-like"/>
    <property type="match status" value="1"/>
</dbReference>
<proteinExistence type="predicted"/>
<gene>
    <name evidence="1" type="ORF">MTR64_15330</name>
</gene>
<dbReference type="RefSeq" id="WP_243995173.1">
    <property type="nucleotide sequence ID" value="NZ_JALHLE010000024.1"/>
</dbReference>
<accession>A0ABT0B4H0</accession>
<organism evidence="1 2">
    <name type="scientific">Novosphingobium album</name>
    <name type="common">ex Hu et al. 2023</name>
    <dbReference type="NCBI Taxonomy" id="2930093"/>
    <lineage>
        <taxon>Bacteria</taxon>
        <taxon>Pseudomonadati</taxon>
        <taxon>Pseudomonadota</taxon>
        <taxon>Alphaproteobacteria</taxon>
        <taxon>Sphingomonadales</taxon>
        <taxon>Sphingomonadaceae</taxon>
        <taxon>Novosphingobium</taxon>
    </lineage>
</organism>
<dbReference type="Gene3D" id="3.30.420.10">
    <property type="entry name" value="Ribonuclease H-like superfamily/Ribonuclease H"/>
    <property type="match status" value="1"/>
</dbReference>
<comment type="caution">
    <text evidence="1">The sequence shown here is derived from an EMBL/GenBank/DDBJ whole genome shotgun (WGS) entry which is preliminary data.</text>
</comment>